<sequence length="380" mass="44031">MNFDAIRCYDKEEIPAVLERLSNDKHFINLLSTIYPLLPKELIKQRLVSFDNADDFQKIMVYPFLQYLEANLTKGIKLLGLDKIDKNRSYLYVSNHRDIILDSTLLCGKLIENGMDTVEIAIGDNLLVFSWIEDLVRLNKSFIVRRNPGAKQMLESSRLLSAYMAYTINEKKHSIWIAQREGRAKDSDDRTQESLLKMFNMGGTGTFTENLAALHICPLSISYEYDPCDYLKAKEFQQKRDNPDHKKSPQDDLLNMKTGVMGFKGRVVYRIAGEISDEIMQLGEEIQNRNELVAAIASLIDAKIHSNYEIYKVNKIAYDMLHESTEYRKSYTLLDKLDFEKYVEMQINKIDLENKDVDFLKIKILEMYANPLRNAMSVVN</sequence>
<dbReference type="InterPro" id="IPR002123">
    <property type="entry name" value="Plipid/glycerol_acylTrfase"/>
</dbReference>
<protein>
    <recommendedName>
        <fullName evidence="1">Phospholipid/glycerol acyltransferase domain-containing protein</fullName>
    </recommendedName>
</protein>
<evidence type="ECO:0000313" key="2">
    <source>
        <dbReference type="EMBL" id="MPL91011.1"/>
    </source>
</evidence>
<dbReference type="PANTHER" id="PTHR30068:SF3">
    <property type="entry name" value="PHOSPHOLIPID_GLYCEROL ACYLTRANSFERASE DOMAIN-CONTAINING PROTEIN"/>
    <property type="match status" value="1"/>
</dbReference>
<accession>A0A644VI97</accession>
<comment type="caution">
    <text evidence="2">The sequence shown here is derived from an EMBL/GenBank/DDBJ whole genome shotgun (WGS) entry which is preliminary data.</text>
</comment>
<dbReference type="GO" id="GO:0042840">
    <property type="term" value="P:D-glucuronate catabolic process"/>
    <property type="evidence" value="ECO:0007669"/>
    <property type="project" value="TreeGrafter"/>
</dbReference>
<reference evidence="2" key="1">
    <citation type="submission" date="2019-08" db="EMBL/GenBank/DDBJ databases">
        <authorList>
            <person name="Kucharzyk K."/>
            <person name="Murdoch R.W."/>
            <person name="Higgins S."/>
            <person name="Loffler F."/>
        </authorList>
    </citation>
    <scope>NUCLEOTIDE SEQUENCE</scope>
</reference>
<dbReference type="GO" id="GO:0019698">
    <property type="term" value="P:D-galacturonate catabolic process"/>
    <property type="evidence" value="ECO:0007669"/>
    <property type="project" value="TreeGrafter"/>
</dbReference>
<dbReference type="AlphaFoldDB" id="A0A644VI97"/>
<evidence type="ECO:0000259" key="1">
    <source>
        <dbReference type="Pfam" id="PF01553"/>
    </source>
</evidence>
<gene>
    <name evidence="2" type="ORF">SDC9_37070</name>
</gene>
<name>A0A644VI97_9ZZZZ</name>
<dbReference type="EMBL" id="VSSQ01000318">
    <property type="protein sequence ID" value="MPL91011.1"/>
    <property type="molecule type" value="Genomic_DNA"/>
</dbReference>
<dbReference type="PANTHER" id="PTHR30068">
    <property type="entry name" value="URONATE ISOMERASE"/>
    <property type="match status" value="1"/>
</dbReference>
<organism evidence="2">
    <name type="scientific">bioreactor metagenome</name>
    <dbReference type="NCBI Taxonomy" id="1076179"/>
    <lineage>
        <taxon>unclassified sequences</taxon>
        <taxon>metagenomes</taxon>
        <taxon>ecological metagenomes</taxon>
    </lineage>
</organism>
<proteinExistence type="predicted"/>
<dbReference type="GO" id="GO:0016746">
    <property type="term" value="F:acyltransferase activity"/>
    <property type="evidence" value="ECO:0007669"/>
    <property type="project" value="InterPro"/>
</dbReference>
<dbReference type="Pfam" id="PF01553">
    <property type="entry name" value="Acyltransferase"/>
    <property type="match status" value="1"/>
</dbReference>
<feature type="domain" description="Phospholipid/glycerol acyltransferase" evidence="1">
    <location>
        <begin position="77"/>
        <end position="221"/>
    </location>
</feature>